<evidence type="ECO:0000313" key="10">
    <source>
        <dbReference type="EMBL" id="OSQ46695.1"/>
    </source>
</evidence>
<protein>
    <submittedName>
        <fullName evidence="10">Zinc ABC transporter permease</fullName>
    </submittedName>
</protein>
<dbReference type="RefSeq" id="WP_085620142.1">
    <property type="nucleotide sequence ID" value="NZ_CAXBPE010000006.1"/>
</dbReference>
<evidence type="ECO:0000256" key="7">
    <source>
        <dbReference type="ARBA" id="ARBA00023136"/>
    </source>
</evidence>
<dbReference type="Proteomes" id="UP000193396">
    <property type="component" value="Unassembled WGS sequence"/>
</dbReference>
<accession>A0A1Y2LAG5</accession>
<dbReference type="OrthoDB" id="9804300at2"/>
<feature type="transmembrane region" description="Helical" evidence="9">
    <location>
        <begin position="20"/>
        <end position="42"/>
    </location>
</feature>
<dbReference type="Gene3D" id="1.10.3470.10">
    <property type="entry name" value="ABC transporter involved in vitamin B12 uptake, BtuC"/>
    <property type="match status" value="1"/>
</dbReference>
<dbReference type="AlphaFoldDB" id="A0A1Y2LAG5"/>
<comment type="caution">
    <text evidence="10">The sequence shown here is derived from an EMBL/GenBank/DDBJ whole genome shotgun (WGS) entry which is preliminary data.</text>
</comment>
<dbReference type="STRING" id="1293890.TALK_15945"/>
<dbReference type="PANTHER" id="PTHR30477:SF3">
    <property type="entry name" value="METAL TRANSPORT SYSTEM MEMBRANE PROTEIN CT_069-RELATED"/>
    <property type="match status" value="1"/>
</dbReference>
<evidence type="ECO:0000313" key="11">
    <source>
        <dbReference type="Proteomes" id="UP000193396"/>
    </source>
</evidence>
<keyword evidence="4" id="KW-1003">Cell membrane</keyword>
<dbReference type="GO" id="GO:0010043">
    <property type="term" value="P:response to zinc ion"/>
    <property type="evidence" value="ECO:0007669"/>
    <property type="project" value="TreeGrafter"/>
</dbReference>
<feature type="transmembrane region" description="Helical" evidence="9">
    <location>
        <begin position="238"/>
        <end position="259"/>
    </location>
</feature>
<reference evidence="10 11" key="1">
    <citation type="submission" date="2014-03" db="EMBL/GenBank/DDBJ databases">
        <title>The draft genome sequence of Thalassospira alkalitolerans JCM 18968.</title>
        <authorList>
            <person name="Lai Q."/>
            <person name="Shao Z."/>
        </authorList>
    </citation>
    <scope>NUCLEOTIDE SEQUENCE [LARGE SCALE GENOMIC DNA]</scope>
    <source>
        <strain evidence="10 11">JCM 18968</strain>
    </source>
</reference>
<dbReference type="SUPFAM" id="SSF81345">
    <property type="entry name" value="ABC transporter involved in vitamin B12 uptake, BtuC"/>
    <property type="match status" value="1"/>
</dbReference>
<evidence type="ECO:0000256" key="2">
    <source>
        <dbReference type="ARBA" id="ARBA00008034"/>
    </source>
</evidence>
<feature type="transmembrane region" description="Helical" evidence="9">
    <location>
        <begin position="203"/>
        <end position="226"/>
    </location>
</feature>
<organism evidence="10 11">
    <name type="scientific">Thalassospira alkalitolerans</name>
    <dbReference type="NCBI Taxonomy" id="1293890"/>
    <lineage>
        <taxon>Bacteria</taxon>
        <taxon>Pseudomonadati</taxon>
        <taxon>Pseudomonadota</taxon>
        <taxon>Alphaproteobacteria</taxon>
        <taxon>Rhodospirillales</taxon>
        <taxon>Thalassospiraceae</taxon>
        <taxon>Thalassospira</taxon>
    </lineage>
</organism>
<sequence>MSFLDYFIDALFLQAGYNSALVAIGAGLLGLAGGGAGAFIFLRKRALVSDAISHATLPGVGIAFILMVAFGGDGRWLPGLIIGSAVSSAIGLLLVEWITRQTRLTEDAAIGAVLSVFFGLGIVLLTIIQTMSSGRQAGLESFLLGSTAGMLISEATTIACAGALAAGFVFILRRPMTLVAFDPEYAATTGINVRYVDLAMMGLALIVTVIGLKIVGLILIVALLIIPSVTARFWTNQVGLMIGIAAVIGGLSGYVGAALSAAAASLPTGPIIVLVAFGFFVISALFSPLRGGLASAMRHWRFQRRVHRRQGLLALARREPIYDGLTLRILRHSGMIRRDGVATLRGRIASQKAARDEARWAMARRILSDDSAVERYDGLTPIEDMMTPDQIDEIDRVILDQNGAPA</sequence>
<gene>
    <name evidence="10" type="ORF">TALK_15945</name>
</gene>
<dbReference type="Pfam" id="PF00950">
    <property type="entry name" value="ABC-3"/>
    <property type="match status" value="1"/>
</dbReference>
<keyword evidence="5 8" id="KW-0812">Transmembrane</keyword>
<comment type="subcellular location">
    <subcellularLocation>
        <location evidence="1 8">Cell membrane</location>
        <topology evidence="1 8">Multi-pass membrane protein</topology>
    </subcellularLocation>
</comment>
<name>A0A1Y2LAG5_9PROT</name>
<dbReference type="GO" id="GO:0055085">
    <property type="term" value="P:transmembrane transport"/>
    <property type="evidence" value="ECO:0007669"/>
    <property type="project" value="InterPro"/>
</dbReference>
<evidence type="ECO:0000256" key="6">
    <source>
        <dbReference type="ARBA" id="ARBA00022989"/>
    </source>
</evidence>
<feature type="transmembrane region" description="Helical" evidence="9">
    <location>
        <begin position="76"/>
        <end position="95"/>
    </location>
</feature>
<evidence type="ECO:0000256" key="5">
    <source>
        <dbReference type="ARBA" id="ARBA00022692"/>
    </source>
</evidence>
<keyword evidence="6 9" id="KW-1133">Transmembrane helix</keyword>
<feature type="transmembrane region" description="Helical" evidence="9">
    <location>
        <begin position="148"/>
        <end position="172"/>
    </location>
</feature>
<feature type="transmembrane region" description="Helical" evidence="9">
    <location>
        <begin position="51"/>
        <end position="70"/>
    </location>
</feature>
<feature type="transmembrane region" description="Helical" evidence="9">
    <location>
        <begin position="107"/>
        <end position="128"/>
    </location>
</feature>
<dbReference type="InterPro" id="IPR037294">
    <property type="entry name" value="ABC_BtuC-like"/>
</dbReference>
<evidence type="ECO:0000256" key="4">
    <source>
        <dbReference type="ARBA" id="ARBA00022475"/>
    </source>
</evidence>
<keyword evidence="7 9" id="KW-0472">Membrane</keyword>
<comment type="similarity">
    <text evidence="2 8">Belongs to the ABC-3 integral membrane protein family.</text>
</comment>
<keyword evidence="11" id="KW-1185">Reference proteome</keyword>
<dbReference type="GO" id="GO:0043190">
    <property type="term" value="C:ATP-binding cassette (ABC) transporter complex"/>
    <property type="evidence" value="ECO:0007669"/>
    <property type="project" value="InterPro"/>
</dbReference>
<evidence type="ECO:0000256" key="8">
    <source>
        <dbReference type="RuleBase" id="RU003943"/>
    </source>
</evidence>
<dbReference type="EMBL" id="JFKB01000011">
    <property type="protein sequence ID" value="OSQ46695.1"/>
    <property type="molecule type" value="Genomic_DNA"/>
</dbReference>
<feature type="transmembrane region" description="Helical" evidence="9">
    <location>
        <begin position="271"/>
        <end position="289"/>
    </location>
</feature>
<evidence type="ECO:0000256" key="3">
    <source>
        <dbReference type="ARBA" id="ARBA00022448"/>
    </source>
</evidence>
<dbReference type="InterPro" id="IPR001626">
    <property type="entry name" value="ABC_TroCD"/>
</dbReference>
<evidence type="ECO:0000256" key="9">
    <source>
        <dbReference type="SAM" id="Phobius"/>
    </source>
</evidence>
<dbReference type="PANTHER" id="PTHR30477">
    <property type="entry name" value="ABC-TRANSPORTER METAL-BINDING PROTEIN"/>
    <property type="match status" value="1"/>
</dbReference>
<keyword evidence="3 8" id="KW-0813">Transport</keyword>
<evidence type="ECO:0000256" key="1">
    <source>
        <dbReference type="ARBA" id="ARBA00004651"/>
    </source>
</evidence>
<proteinExistence type="inferred from homology"/>